<dbReference type="InterPro" id="IPR050793">
    <property type="entry name" value="CMP-NeuNAc_synthase"/>
</dbReference>
<protein>
    <submittedName>
        <fullName evidence="1">N-acylneuraminate cytidylyltransferase</fullName>
    </submittedName>
</protein>
<organism evidence="1 2">
    <name type="scientific">Flavobacterium segetis</name>
    <dbReference type="NCBI Taxonomy" id="271157"/>
    <lineage>
        <taxon>Bacteria</taxon>
        <taxon>Pseudomonadati</taxon>
        <taxon>Bacteroidota</taxon>
        <taxon>Flavobacteriia</taxon>
        <taxon>Flavobacteriales</taxon>
        <taxon>Flavobacteriaceae</taxon>
        <taxon>Flavobacterium</taxon>
    </lineage>
</organism>
<dbReference type="CDD" id="cd02513">
    <property type="entry name" value="CMP-NeuAc_Synthase"/>
    <property type="match status" value="1"/>
</dbReference>
<dbReference type="AlphaFoldDB" id="A0A1M5GSR9"/>
<dbReference type="RefSeq" id="WP_072990109.1">
    <property type="nucleotide sequence ID" value="NZ_FQWE01000004.1"/>
</dbReference>
<gene>
    <name evidence="1" type="ORF">SAMN05444396_104136</name>
</gene>
<sequence>MKILAIIPARGGSKGLPGKNSKQLGKQFLISFTINQAVKCNCFTKIIVSTDDDTIATIARSSGAEIPFMRPTELATDTATSISVVQHAVNFFEEKGEYFDAVCLLQPTSPFREIGFISKAISIFSEKKSDSLVSVIRVPDEYNPHWVFEGDEKGFLNIATGEKEIITHRQKLPKAFIRDGSIYLTKVETIKKGSLYGNSISYVESNPELYINIDSASDWEKAEEKLPTIQRLI</sequence>
<keyword evidence="1" id="KW-0548">Nucleotidyltransferase</keyword>
<dbReference type="InterPro" id="IPR003329">
    <property type="entry name" value="Cytidylyl_trans"/>
</dbReference>
<proteinExistence type="predicted"/>
<name>A0A1M5GSR9_9FLAO</name>
<reference evidence="2" key="1">
    <citation type="submission" date="2016-11" db="EMBL/GenBank/DDBJ databases">
        <authorList>
            <person name="Varghese N."/>
            <person name="Submissions S."/>
        </authorList>
    </citation>
    <scope>NUCLEOTIDE SEQUENCE [LARGE SCALE GENOMIC DNA]</scope>
    <source>
        <strain evidence="2">DSM 19741</strain>
    </source>
</reference>
<dbReference type="GO" id="GO:0008781">
    <property type="term" value="F:N-acylneuraminate cytidylyltransferase activity"/>
    <property type="evidence" value="ECO:0007669"/>
    <property type="project" value="TreeGrafter"/>
</dbReference>
<keyword evidence="1" id="KW-0808">Transferase</keyword>
<dbReference type="Proteomes" id="UP000184036">
    <property type="component" value="Unassembled WGS sequence"/>
</dbReference>
<dbReference type="STRING" id="271157.SAMN05444396_104136"/>
<dbReference type="EMBL" id="FQWE01000004">
    <property type="protein sequence ID" value="SHG06814.1"/>
    <property type="molecule type" value="Genomic_DNA"/>
</dbReference>
<dbReference type="PANTHER" id="PTHR21485">
    <property type="entry name" value="HAD SUPERFAMILY MEMBERS CMAS AND KDSC"/>
    <property type="match status" value="1"/>
</dbReference>
<dbReference type="OrthoDB" id="9805604at2"/>
<dbReference type="SUPFAM" id="SSF53448">
    <property type="entry name" value="Nucleotide-diphospho-sugar transferases"/>
    <property type="match status" value="1"/>
</dbReference>
<dbReference type="PANTHER" id="PTHR21485:SF6">
    <property type="entry name" value="N-ACYLNEURAMINATE CYTIDYLYLTRANSFERASE-RELATED"/>
    <property type="match status" value="1"/>
</dbReference>
<keyword evidence="2" id="KW-1185">Reference proteome</keyword>
<dbReference type="Gene3D" id="3.90.550.10">
    <property type="entry name" value="Spore Coat Polysaccharide Biosynthesis Protein SpsA, Chain A"/>
    <property type="match status" value="1"/>
</dbReference>
<dbReference type="Pfam" id="PF02348">
    <property type="entry name" value="CTP_transf_3"/>
    <property type="match status" value="1"/>
</dbReference>
<dbReference type="InterPro" id="IPR029044">
    <property type="entry name" value="Nucleotide-diphossugar_trans"/>
</dbReference>
<evidence type="ECO:0000313" key="2">
    <source>
        <dbReference type="Proteomes" id="UP000184036"/>
    </source>
</evidence>
<evidence type="ECO:0000313" key="1">
    <source>
        <dbReference type="EMBL" id="SHG06814.1"/>
    </source>
</evidence>
<accession>A0A1M5GSR9</accession>